<feature type="chain" id="PRO_5004579262" description="PA domain-containing protein" evidence="8">
    <location>
        <begin position="17"/>
        <end position="523"/>
    </location>
</feature>
<feature type="signal peptide" evidence="8">
    <location>
        <begin position="1"/>
        <end position="16"/>
    </location>
</feature>
<keyword evidence="6 7" id="KW-0472">Membrane</keyword>
<dbReference type="OMA" id="IAPVNCP"/>
<dbReference type="Pfam" id="PF02225">
    <property type="entry name" value="PA"/>
    <property type="match status" value="1"/>
</dbReference>
<dbReference type="STRING" id="126957.T1IK40"/>
<feature type="domain" description="PA" evidence="9">
    <location>
        <begin position="55"/>
        <end position="148"/>
    </location>
</feature>
<evidence type="ECO:0000256" key="7">
    <source>
        <dbReference type="SAM" id="Phobius"/>
    </source>
</evidence>
<reference evidence="11" key="1">
    <citation type="submission" date="2011-05" db="EMBL/GenBank/DDBJ databases">
        <authorList>
            <person name="Richards S.R."/>
            <person name="Qu J."/>
            <person name="Jiang H."/>
            <person name="Jhangiani S.N."/>
            <person name="Agravi P."/>
            <person name="Goodspeed R."/>
            <person name="Gross S."/>
            <person name="Mandapat C."/>
            <person name="Jackson L."/>
            <person name="Mathew T."/>
            <person name="Pu L."/>
            <person name="Thornton R."/>
            <person name="Saada N."/>
            <person name="Wilczek-Boney K.B."/>
            <person name="Lee S."/>
            <person name="Kovar C."/>
            <person name="Wu Y."/>
            <person name="Scherer S.E."/>
            <person name="Worley K.C."/>
            <person name="Muzny D.M."/>
            <person name="Gibbs R."/>
        </authorList>
    </citation>
    <scope>NUCLEOTIDE SEQUENCE</scope>
    <source>
        <strain evidence="11">Brora</strain>
    </source>
</reference>
<dbReference type="SMART" id="SM00730">
    <property type="entry name" value="PSN"/>
    <property type="match status" value="1"/>
</dbReference>
<sequence>MTIFYLFLIFLTRCTSISSLSAVLHAQSSENEKKFCVQTHSGIGKIPTNQSTPFYPLVNMLPWDACEPPTPDMKNMSGGFPLVIRYPCAFLTKANIVQAEGARGLIVNFLTEKLNDSKPSEHSNATVAGDLANVTIPVVFMTNESAVELLALGDNIRVKVFSATKERLEYSHIIVWLWACSVLTGGSYWCGMIHAKFIRNRRRRRVQLSLGMSSRPSSTPPRSIAKNTIVTIVMIGFAVLLMSSLLLLLYFYYIYIIYFVLAVFAIACFVSTIQLFDSFFKYIKFTVYKFPSVKILGNKYTFTIVQVFLVIASLTIVIYWLIIRKNKFAWILQDILGTIFCVNLLRTLRLPNAMIVTILCLVLIFYDVFFVFITPYLTASKESVMVQVATSGGKSGEQVPMIFLVPHIKLTEVESACKEMPLSMLGYGDVLIPGYAIGLCVTFAAMLAMNKAQPALLYLVPCTLIPIYIVAFVRKEAKALWLGRPVLSPNYVRTSVAATATVVPTESTGVSAEPEEGHLLTPR</sequence>
<dbReference type="GO" id="GO:0098553">
    <property type="term" value="C:lumenal side of endoplasmic reticulum membrane"/>
    <property type="evidence" value="ECO:0007669"/>
    <property type="project" value="TreeGrafter"/>
</dbReference>
<evidence type="ECO:0000256" key="8">
    <source>
        <dbReference type="SAM" id="SignalP"/>
    </source>
</evidence>
<dbReference type="PhylomeDB" id="T1IK40"/>
<dbReference type="GO" id="GO:0098554">
    <property type="term" value="C:cytoplasmic side of endoplasmic reticulum membrane"/>
    <property type="evidence" value="ECO:0007669"/>
    <property type="project" value="TreeGrafter"/>
</dbReference>
<evidence type="ECO:0000256" key="2">
    <source>
        <dbReference type="ARBA" id="ARBA00006859"/>
    </source>
</evidence>
<name>T1IK40_STRMM</name>
<dbReference type="Proteomes" id="UP000014500">
    <property type="component" value="Unassembled WGS sequence"/>
</dbReference>
<evidence type="ECO:0000256" key="3">
    <source>
        <dbReference type="ARBA" id="ARBA00022692"/>
    </source>
</evidence>
<feature type="transmembrane region" description="Helical" evidence="7">
    <location>
        <begin position="455"/>
        <end position="473"/>
    </location>
</feature>
<feature type="transmembrane region" description="Helical" evidence="7">
    <location>
        <begin position="353"/>
        <end position="377"/>
    </location>
</feature>
<reference evidence="10" key="2">
    <citation type="submission" date="2015-02" db="UniProtKB">
        <authorList>
            <consortium name="EnsemblMetazoa"/>
        </authorList>
    </citation>
    <scope>IDENTIFICATION</scope>
</reference>
<dbReference type="AlphaFoldDB" id="T1IK40"/>
<accession>T1IK40</accession>
<comment type="subcellular location">
    <subcellularLocation>
        <location evidence="1">Endomembrane system</location>
        <topology evidence="1">Multi-pass membrane protein</topology>
    </subcellularLocation>
</comment>
<feature type="transmembrane region" description="Helical" evidence="7">
    <location>
        <begin position="256"/>
        <end position="280"/>
    </location>
</feature>
<dbReference type="GO" id="GO:0030660">
    <property type="term" value="C:Golgi-associated vesicle membrane"/>
    <property type="evidence" value="ECO:0007669"/>
    <property type="project" value="TreeGrafter"/>
</dbReference>
<feature type="transmembrane region" description="Helical" evidence="7">
    <location>
        <begin position="173"/>
        <end position="195"/>
    </location>
</feature>
<keyword evidence="4" id="KW-0378">Hydrolase</keyword>
<dbReference type="eggNOG" id="KOG2442">
    <property type="taxonomic scope" value="Eukaryota"/>
</dbReference>
<keyword evidence="11" id="KW-1185">Reference proteome</keyword>
<evidence type="ECO:0000259" key="9">
    <source>
        <dbReference type="Pfam" id="PF02225"/>
    </source>
</evidence>
<keyword evidence="8" id="KW-0732">Signal</keyword>
<feature type="transmembrane region" description="Helical" evidence="7">
    <location>
        <begin position="430"/>
        <end position="448"/>
    </location>
</feature>
<feature type="transmembrane region" description="Helical" evidence="7">
    <location>
        <begin position="328"/>
        <end position="346"/>
    </location>
</feature>
<evidence type="ECO:0000256" key="1">
    <source>
        <dbReference type="ARBA" id="ARBA00004127"/>
    </source>
</evidence>
<dbReference type="InterPro" id="IPR003137">
    <property type="entry name" value="PA_domain"/>
</dbReference>
<dbReference type="PANTHER" id="PTHR12174">
    <property type="entry name" value="SIGNAL PEPTIDE PEPTIDASE"/>
    <property type="match status" value="1"/>
</dbReference>
<dbReference type="Gene3D" id="3.50.30.30">
    <property type="match status" value="1"/>
</dbReference>
<evidence type="ECO:0000256" key="4">
    <source>
        <dbReference type="ARBA" id="ARBA00022801"/>
    </source>
</evidence>
<dbReference type="EMBL" id="JH430402">
    <property type="status" value="NOT_ANNOTATED_CDS"/>
    <property type="molecule type" value="Genomic_DNA"/>
</dbReference>
<dbReference type="GO" id="GO:0005765">
    <property type="term" value="C:lysosomal membrane"/>
    <property type="evidence" value="ECO:0007669"/>
    <property type="project" value="TreeGrafter"/>
</dbReference>
<comment type="similarity">
    <text evidence="2">Belongs to the peptidase A22B family.</text>
</comment>
<dbReference type="EnsemblMetazoa" id="SMAR001276-RA">
    <property type="protein sequence ID" value="SMAR001276-PA"/>
    <property type="gene ID" value="SMAR001276"/>
</dbReference>
<evidence type="ECO:0000313" key="11">
    <source>
        <dbReference type="Proteomes" id="UP000014500"/>
    </source>
</evidence>
<keyword evidence="5 7" id="KW-1133">Transmembrane helix</keyword>
<evidence type="ECO:0000256" key="5">
    <source>
        <dbReference type="ARBA" id="ARBA00022989"/>
    </source>
</evidence>
<protein>
    <recommendedName>
        <fullName evidence="9">PA domain-containing protein</fullName>
    </recommendedName>
</protein>
<evidence type="ECO:0000313" key="10">
    <source>
        <dbReference type="EnsemblMetazoa" id="SMAR001276-PA"/>
    </source>
</evidence>
<dbReference type="InterPro" id="IPR006639">
    <property type="entry name" value="Preselin/SPP"/>
</dbReference>
<dbReference type="Pfam" id="PF04258">
    <property type="entry name" value="Peptidase_A22B"/>
    <property type="match status" value="1"/>
</dbReference>
<keyword evidence="3 7" id="KW-0812">Transmembrane</keyword>
<feature type="transmembrane region" description="Helical" evidence="7">
    <location>
        <begin position="300"/>
        <end position="322"/>
    </location>
</feature>
<dbReference type="HOGENOM" id="CLU_023799_2_1_1"/>
<dbReference type="InterPro" id="IPR007369">
    <property type="entry name" value="Peptidase_A22B_SPP"/>
</dbReference>
<evidence type="ECO:0000256" key="6">
    <source>
        <dbReference type="ARBA" id="ARBA00023136"/>
    </source>
</evidence>
<feature type="transmembrane region" description="Helical" evidence="7">
    <location>
        <begin position="229"/>
        <end position="250"/>
    </location>
</feature>
<organism evidence="10 11">
    <name type="scientific">Strigamia maritima</name>
    <name type="common">European centipede</name>
    <name type="synonym">Geophilus maritimus</name>
    <dbReference type="NCBI Taxonomy" id="126957"/>
    <lineage>
        <taxon>Eukaryota</taxon>
        <taxon>Metazoa</taxon>
        <taxon>Ecdysozoa</taxon>
        <taxon>Arthropoda</taxon>
        <taxon>Myriapoda</taxon>
        <taxon>Chilopoda</taxon>
        <taxon>Pleurostigmophora</taxon>
        <taxon>Geophilomorpha</taxon>
        <taxon>Linotaeniidae</taxon>
        <taxon>Strigamia</taxon>
    </lineage>
</organism>
<proteinExistence type="inferred from homology"/>
<dbReference type="PANTHER" id="PTHR12174:SF103">
    <property type="entry name" value="INTRAMEMBRANE PROTEASE (IMPAS) FAMILY"/>
    <property type="match status" value="1"/>
</dbReference>
<dbReference type="GO" id="GO:0042500">
    <property type="term" value="F:aspartic endopeptidase activity, intramembrane cleaving"/>
    <property type="evidence" value="ECO:0007669"/>
    <property type="project" value="InterPro"/>
</dbReference>
<dbReference type="GO" id="GO:0033619">
    <property type="term" value="P:membrane protein proteolysis"/>
    <property type="evidence" value="ECO:0007669"/>
    <property type="project" value="TreeGrafter"/>
</dbReference>